<evidence type="ECO:0000313" key="2">
    <source>
        <dbReference type="EMBL" id="GAA5146825.1"/>
    </source>
</evidence>
<evidence type="ECO:0000256" key="1">
    <source>
        <dbReference type="SAM" id="SignalP"/>
    </source>
</evidence>
<organism evidence="2 3">
    <name type="scientific">Nocardioides marinquilinus</name>
    <dbReference type="NCBI Taxonomy" id="1210400"/>
    <lineage>
        <taxon>Bacteria</taxon>
        <taxon>Bacillati</taxon>
        <taxon>Actinomycetota</taxon>
        <taxon>Actinomycetes</taxon>
        <taxon>Propionibacteriales</taxon>
        <taxon>Nocardioidaceae</taxon>
        <taxon>Nocardioides</taxon>
    </lineage>
</organism>
<gene>
    <name evidence="2" type="ORF">GCM10023340_18320</name>
</gene>
<dbReference type="RefSeq" id="WP_345457297.1">
    <property type="nucleotide sequence ID" value="NZ_BAABKG010000002.1"/>
</dbReference>
<comment type="caution">
    <text evidence="2">The sequence shown here is derived from an EMBL/GenBank/DDBJ whole genome shotgun (WGS) entry which is preliminary data.</text>
</comment>
<dbReference type="Proteomes" id="UP001500221">
    <property type="component" value="Unassembled WGS sequence"/>
</dbReference>
<keyword evidence="3" id="KW-1185">Reference proteome</keyword>
<sequence length="192" mass="21010">MRRLLALLATVALAVGLTAAPASAVRVSGRDGVGDVAREGRPADGGVARPTVDLVGYSIRYSERRITATLRYRDLQPRGRTFFAGLLFTAAGRDSSDSLQVIAGRGNRAGESMLDGRERCPTTHRIDYRRDVVRVSMPARCIGAPRYIDAFAGTYVFARRGNALFIDIAPGTYRDFVRADDDDYPTVRVRRG</sequence>
<protein>
    <submittedName>
        <fullName evidence="2">Uncharacterized protein</fullName>
    </submittedName>
</protein>
<accession>A0ABP9PHT7</accession>
<dbReference type="EMBL" id="BAABKG010000002">
    <property type="protein sequence ID" value="GAA5146825.1"/>
    <property type="molecule type" value="Genomic_DNA"/>
</dbReference>
<keyword evidence="1" id="KW-0732">Signal</keyword>
<proteinExistence type="predicted"/>
<feature type="chain" id="PRO_5045244112" evidence="1">
    <location>
        <begin position="25"/>
        <end position="192"/>
    </location>
</feature>
<name>A0ABP9PHT7_9ACTN</name>
<feature type="signal peptide" evidence="1">
    <location>
        <begin position="1"/>
        <end position="24"/>
    </location>
</feature>
<reference evidence="3" key="1">
    <citation type="journal article" date="2019" name="Int. J. Syst. Evol. Microbiol.">
        <title>The Global Catalogue of Microorganisms (GCM) 10K type strain sequencing project: providing services to taxonomists for standard genome sequencing and annotation.</title>
        <authorList>
            <consortium name="The Broad Institute Genomics Platform"/>
            <consortium name="The Broad Institute Genome Sequencing Center for Infectious Disease"/>
            <person name="Wu L."/>
            <person name="Ma J."/>
        </authorList>
    </citation>
    <scope>NUCLEOTIDE SEQUENCE [LARGE SCALE GENOMIC DNA]</scope>
    <source>
        <strain evidence="3">JCM 18459</strain>
    </source>
</reference>
<evidence type="ECO:0000313" key="3">
    <source>
        <dbReference type="Proteomes" id="UP001500221"/>
    </source>
</evidence>